<dbReference type="PANTHER" id="PTHR36183:SF2">
    <property type="entry name" value="BETA-GLUCURONIDASE C-TERMINAL DOMAIN-CONTAINING PROTEIN"/>
    <property type="match status" value="1"/>
</dbReference>
<proteinExistence type="predicted"/>
<dbReference type="InterPro" id="IPR017853">
    <property type="entry name" value="GH"/>
</dbReference>
<comment type="caution">
    <text evidence="2">The sequence shown here is derived from an EMBL/GenBank/DDBJ whole genome shotgun (WGS) entry which is preliminary data.</text>
</comment>
<protein>
    <recommendedName>
        <fullName evidence="1">Beta-glucuronidase C-terminal domain-containing protein</fullName>
    </recommendedName>
</protein>
<keyword evidence="3" id="KW-1185">Reference proteome</keyword>
<evidence type="ECO:0000313" key="2">
    <source>
        <dbReference type="EMBL" id="KAL0068981.1"/>
    </source>
</evidence>
<dbReference type="InterPro" id="IPR052974">
    <property type="entry name" value="GH79_Enzymes"/>
</dbReference>
<organism evidence="2 3">
    <name type="scientific">Marasmius tenuissimus</name>
    <dbReference type="NCBI Taxonomy" id="585030"/>
    <lineage>
        <taxon>Eukaryota</taxon>
        <taxon>Fungi</taxon>
        <taxon>Dikarya</taxon>
        <taxon>Basidiomycota</taxon>
        <taxon>Agaricomycotina</taxon>
        <taxon>Agaricomycetes</taxon>
        <taxon>Agaricomycetidae</taxon>
        <taxon>Agaricales</taxon>
        <taxon>Marasmiineae</taxon>
        <taxon>Marasmiaceae</taxon>
        <taxon>Marasmius</taxon>
    </lineage>
</organism>
<dbReference type="Pfam" id="PF16862">
    <property type="entry name" value="Glyco_hydro_79C"/>
    <property type="match status" value="1"/>
</dbReference>
<dbReference type="Gene3D" id="3.20.20.80">
    <property type="entry name" value="Glycosidases"/>
    <property type="match status" value="1"/>
</dbReference>
<evidence type="ECO:0000313" key="3">
    <source>
        <dbReference type="Proteomes" id="UP001437256"/>
    </source>
</evidence>
<accession>A0ABR3A525</accession>
<dbReference type="InterPro" id="IPR031728">
    <property type="entry name" value="GlcAase_C"/>
</dbReference>
<name>A0ABR3A525_9AGAR</name>
<feature type="domain" description="Beta-glucuronidase C-terminal" evidence="1">
    <location>
        <begin position="406"/>
        <end position="508"/>
    </location>
</feature>
<dbReference type="Proteomes" id="UP001437256">
    <property type="component" value="Unassembled WGS sequence"/>
</dbReference>
<dbReference type="SUPFAM" id="SSF51445">
    <property type="entry name" value="(Trans)glycosidases"/>
    <property type="match status" value="1"/>
</dbReference>
<reference evidence="2 3" key="1">
    <citation type="submission" date="2024-05" db="EMBL/GenBank/DDBJ databases">
        <title>A draft genome resource for the thread blight pathogen Marasmius tenuissimus strain MS-2.</title>
        <authorList>
            <person name="Yulfo-Soto G.E."/>
            <person name="Baruah I.K."/>
            <person name="Amoako-Attah I."/>
            <person name="Bukari Y."/>
            <person name="Meinhardt L.W."/>
            <person name="Bailey B.A."/>
            <person name="Cohen S.P."/>
        </authorList>
    </citation>
    <scope>NUCLEOTIDE SEQUENCE [LARGE SCALE GENOMIC DNA]</scope>
    <source>
        <strain evidence="2 3">MS-2</strain>
    </source>
</reference>
<sequence length="512" mass="55104">MAVTIAVTVPLSLQPPAGAFVVSPSLISFSIEQDRWTDWAGLDSRNEFLYNTLDNLFQIAGEPPHMRIGADSQDHTNFNKDVETPQLVFPPPTTLVPYPEATQIVVGDAYYKTAGFLPPNTHVSWGVNLGQNNLTAAVLQAKSISEAFSSPEIKDAGIKLDFIEIGNEADIFAMNGFRSPNYTVAEYTDEWTKFAHNVSVAAGITPVSFTKFLGGGFSFLGPDIGFTAQSLLDNDILDSEPGSLITTFSQHLYSGRLCGGDISLLQQLMAKANVRSNLTQFIPDITAVNGKGLEYVLGETNSYPCHGVAGVSNTAGAALWTLDYALFARTLNITRVFFHQGIGYKYNFIQPVALNRSIADGSELPEPLPPHVQPQYYAAIIAAEAIGKGGDAQMTEIPIDDERIAGYGFYERGRLVRAVFINSEVFLKGSGDDTTRPSVHLDFDVSGSDGLMKTTVKRLAIGHADDTSGLTWGGQSYETADGRVSGEVSSEAVSIADGLDISATEALLVSFD</sequence>
<dbReference type="PANTHER" id="PTHR36183">
    <property type="entry name" value="BETA-GLUCURONIDASE"/>
    <property type="match status" value="1"/>
</dbReference>
<dbReference type="EMBL" id="JBBXMP010000015">
    <property type="protein sequence ID" value="KAL0068981.1"/>
    <property type="molecule type" value="Genomic_DNA"/>
</dbReference>
<evidence type="ECO:0000259" key="1">
    <source>
        <dbReference type="Pfam" id="PF16862"/>
    </source>
</evidence>
<gene>
    <name evidence="2" type="ORF">AAF712_003974</name>
</gene>